<proteinExistence type="predicted"/>
<evidence type="ECO:0000313" key="2">
    <source>
        <dbReference type="Proteomes" id="UP000697107"/>
    </source>
</evidence>
<dbReference type="Proteomes" id="UP000697107">
    <property type="component" value="Unassembled WGS sequence"/>
</dbReference>
<accession>A0A8T1G2L6</accession>
<reference evidence="1" key="1">
    <citation type="submission" date="2018-10" db="EMBL/GenBank/DDBJ databases">
        <title>Effector identification in a new, highly contiguous assembly of the strawberry crown rot pathogen Phytophthora cactorum.</title>
        <authorList>
            <person name="Armitage A.D."/>
            <person name="Nellist C.F."/>
            <person name="Bates H."/>
            <person name="Vickerstaff R.J."/>
            <person name="Harrison R.J."/>
        </authorList>
    </citation>
    <scope>NUCLEOTIDE SEQUENCE</scope>
    <source>
        <strain evidence="1">P415</strain>
    </source>
</reference>
<sequence>MTLIGIYPLYKVLYSHVPLAYRSIVVIILPIWKFAAKSFVARSSRQLEDYIPELAASSVDFFGTLFVSSKCAFSPLYQLAFVLETQMCPVQVHLFVALIILLQC</sequence>
<organism evidence="1 2">
    <name type="scientific">Phytophthora cactorum</name>
    <dbReference type="NCBI Taxonomy" id="29920"/>
    <lineage>
        <taxon>Eukaryota</taxon>
        <taxon>Sar</taxon>
        <taxon>Stramenopiles</taxon>
        <taxon>Oomycota</taxon>
        <taxon>Peronosporomycetes</taxon>
        <taxon>Peronosporales</taxon>
        <taxon>Peronosporaceae</taxon>
        <taxon>Phytophthora</taxon>
    </lineage>
</organism>
<evidence type="ECO:0000313" key="1">
    <source>
        <dbReference type="EMBL" id="KAG2983187.1"/>
    </source>
</evidence>
<comment type="caution">
    <text evidence="1">The sequence shown here is derived from an EMBL/GenBank/DDBJ whole genome shotgun (WGS) entry which is preliminary data.</text>
</comment>
<dbReference type="AlphaFoldDB" id="A0A8T1G2L6"/>
<dbReference type="EMBL" id="RCML01000263">
    <property type="protein sequence ID" value="KAG2983187.1"/>
    <property type="molecule type" value="Genomic_DNA"/>
</dbReference>
<name>A0A8T1G2L6_9STRA</name>
<protein>
    <submittedName>
        <fullName evidence="1">Uncharacterized protein</fullName>
    </submittedName>
</protein>
<gene>
    <name evidence="1" type="ORF">PC118_g9576</name>
</gene>